<dbReference type="PANTHER" id="PTHR31147">
    <property type="entry name" value="ACYL TRANSFERASE 4"/>
    <property type="match status" value="1"/>
</dbReference>
<dbReference type="PIR" id="H86411">
    <property type="entry name" value="H86411"/>
</dbReference>
<evidence type="ECO:0000256" key="1">
    <source>
        <dbReference type="ARBA" id="ARBA00009861"/>
    </source>
</evidence>
<dbReference type="GO" id="GO:0009805">
    <property type="term" value="P:coumarin biosynthetic process"/>
    <property type="evidence" value="ECO:0000315"/>
    <property type="project" value="TAIR"/>
</dbReference>
<dbReference type="InterPro" id="IPR050898">
    <property type="entry name" value="Plant_acyltransferase"/>
</dbReference>
<sequence length="480" mass="53293">MATLEITDIALVQPSHQPLSNDQTLSLSHLDNDNNLHVSFRYLRVYSSSSSTVAGESPSAVVSASLATALVHYYPLAGSLRRSASDNRFELLCSAGQSVPLVNATVNCTLESVGYLDGPDPGFVERLVPDPTREEGMVNPCILQVTMFQCGGWVLGASIHHAICDGLGASLFFNAMAELARGATKISIEPVWDRERLLGPREKPWVGAPVRDFLSLDKDFDPYGQAIGDVKRDCFFVTDDSLDQLKAQLLEKSGLNFTTFEALGAYIWRAKVRAAKTEEKENVKFVYSINIRRLMNPPLPKGYWGNGCVPMYAQIKAGELIEQPIWKTAELIKQSKSNTSDEYVRSFIDFQELHHKDGINAGTGVTGFTDWRYLGHSTIDFGWGGPVTVLPLSNKLLGSMEPCFFLPYSTDAAAGSKKDSGFKVLVNLRESAMPEFKEAMDKFHKVIASVKHSRGKKYHLQSIFYEWTKLKKPDKYETLI</sequence>
<reference evidence="2" key="1">
    <citation type="submission" date="1999-05" db="EMBL/GenBank/DDBJ databases">
        <title>Genomic sequence for Arabidopsis thaliana BAC F1K23 from chromosome I.</title>
        <authorList>
            <person name="Chao Q."/>
            <person name="Shinn P."/>
            <person name="Brooks S."/>
            <person name="Buehler E."/>
            <person name="Dunn P."/>
            <person name="Khan S."/>
            <person name="Kim C."/>
            <person name="Walker M."/>
            <person name="Brooks S."/>
            <person name="Altafi H."/>
            <person name="Araujo R."/>
            <person name="Conn L."/>
            <person name="Conway A.B."/>
            <person name="Gonzalez A."/>
            <person name="Hansen N.F."/>
            <person name="Huizar L."/>
            <person name="Kremenetskaia I."/>
            <person name="Lenz C."/>
            <person name="Li J."/>
            <person name="Liu S."/>
            <person name="Luros S."/>
            <person name="Rowley D."/>
            <person name="Schwartz J."/>
            <person name="Toriumi M."/>
            <person name="Vysotskaia V."/>
            <person name="Yu G."/>
            <person name="Davis R.W."/>
            <person name="Federspiel N.A."/>
            <person name="Theologis A."/>
            <person name="Ecker J.R."/>
        </authorList>
    </citation>
    <scope>NUCLEOTIDE SEQUENCE</scope>
</reference>
<proteinExistence type="inferred from homology"/>
<dbReference type="AlphaFoldDB" id="Q9SHQ0"/>
<comment type="similarity">
    <text evidence="1">Belongs to the plant acyltransferase family.</text>
</comment>
<name>Q9SHQ0_ARATH</name>
<dbReference type="PANTHER" id="PTHR31147:SF33">
    <property type="entry name" value="N-HYDROXYCINNAMOYL_BENZOYLTRANSFERASE, PUTATIVE-RELATED"/>
    <property type="match status" value="1"/>
</dbReference>
<reference evidence="2" key="3">
    <citation type="submission" date="2000-10" db="EMBL/GenBank/DDBJ databases">
        <authorList>
            <person name="Shinn P."/>
            <person name="Brooks S."/>
            <person name="Buehler E."/>
            <person name="Chao Q."/>
            <person name="Cheuk R."/>
            <person name="Johnson-Hopson C."/>
            <person name="Khan S."/>
            <person name="Kim C."/>
            <person name="Altafi H."/>
            <person name="Bei B."/>
            <person name="Chin C."/>
            <person name="Chiou J."/>
            <person name="Choi E."/>
            <person name="Conn L."/>
            <person name="Conway A."/>
            <person name="Gonzalez A."/>
            <person name="Hansen N."/>
            <person name="Howing B."/>
            <person name="Koo T."/>
            <person name="Lam B."/>
            <person name="Lee J."/>
            <person name="Lenz C."/>
            <person name="Li J."/>
            <person name="Liu A."/>
            <person name="Liu J."/>
            <person name="Liu S."/>
            <person name="Mukharsky N."/>
            <person name="Nguyen M."/>
            <person name="Palm C."/>
            <person name="Pham P."/>
            <person name="Sakano H."/>
            <person name="Schwartz J."/>
            <person name="Southwick A."/>
            <person name="Thaveri A."/>
            <person name="Toriumi M."/>
            <person name="Vaysberg M."/>
            <person name="Yu G."/>
            <person name="Davis R."/>
            <person name="Federspiel N."/>
            <person name="Theologis A."/>
            <person name="Ecker J."/>
        </authorList>
    </citation>
    <scope>NUCLEOTIDE SEQUENCE</scope>
</reference>
<dbReference type="Gene3D" id="3.30.559.10">
    <property type="entry name" value="Chloramphenicol acetyltransferase-like domain"/>
    <property type="match status" value="2"/>
</dbReference>
<dbReference type="Pfam" id="PF02458">
    <property type="entry name" value="Transferase"/>
    <property type="match status" value="1"/>
</dbReference>
<evidence type="ECO:0000313" key="2">
    <source>
        <dbReference type="EMBL" id="AAF24555.2"/>
    </source>
</evidence>
<dbReference type="InterPro" id="IPR023213">
    <property type="entry name" value="CAT-like_dom_sf"/>
</dbReference>
<protein>
    <submittedName>
        <fullName evidence="2">F1K23.12</fullName>
    </submittedName>
</protein>
<organism evidence="2">
    <name type="scientific">Arabidopsis thaliana</name>
    <name type="common">Mouse-ear cress</name>
    <dbReference type="NCBI Taxonomy" id="3702"/>
    <lineage>
        <taxon>Eukaryota</taxon>
        <taxon>Viridiplantae</taxon>
        <taxon>Streptophyta</taxon>
        <taxon>Embryophyta</taxon>
        <taxon>Tracheophyta</taxon>
        <taxon>Spermatophyta</taxon>
        <taxon>Magnoliopsida</taxon>
        <taxon>eudicotyledons</taxon>
        <taxon>Gunneridae</taxon>
        <taxon>Pentapetalae</taxon>
        <taxon>rosids</taxon>
        <taxon>malvids</taxon>
        <taxon>Brassicales</taxon>
        <taxon>Brassicaceae</taxon>
        <taxon>Camelineae</taxon>
        <taxon>Arabidopsis</taxon>
    </lineage>
</organism>
<accession>Q9SHQ0</accession>
<dbReference type="ExpressionAtlas" id="Q9SHQ0">
    <property type="expression patterns" value="baseline and differential"/>
</dbReference>
<reference key="2">
    <citation type="journal article" date="2000" name="Nature">
        <title>Sequence and analysis of chromosome 1 of the plant Arabidopsis thaliana.</title>
        <authorList>
            <person name="Theologis A."/>
            <person name="Ecker J.R."/>
            <person name="Palm C.J."/>
            <person name="Federspiel N.A."/>
            <person name="Kaul S."/>
            <person name="White O."/>
            <person name="Alonso J."/>
            <person name="Altafi H."/>
            <person name="Araujo R."/>
            <person name="Bowman C.L."/>
            <person name="Brooks S.Y."/>
            <person name="Buehler E."/>
            <person name="Chan A."/>
            <person name="Chao Q."/>
            <person name="Chen H."/>
            <person name="Cheuk R.F."/>
            <person name="Chin C.W."/>
            <person name="Chung M.K."/>
            <person name="Conn L."/>
            <person name="Conway A.B."/>
            <person name="Conway A.R."/>
            <person name="Creasy T.H."/>
            <person name="Dewar K."/>
            <person name="Dunn P."/>
            <person name="Etgu P."/>
            <person name="Feldblyum T.V."/>
            <person name="Feng J."/>
            <person name="Fong B."/>
            <person name="Fujii C.Y."/>
            <person name="Gill J.E."/>
            <person name="Goldsmith A.D."/>
            <person name="Haas B."/>
            <person name="Hansen N.F."/>
            <person name="Hughes B."/>
            <person name="Huizar L."/>
            <person name="Hunter J.L."/>
            <person name="Jenkins J."/>
            <person name="Johnson-Hopson C."/>
            <person name="Khan S."/>
            <person name="Khaykin E."/>
            <person name="Kim C.J."/>
            <person name="Koo H.L."/>
            <person name="Kremenetskaia I."/>
            <person name="Kurtz D.B."/>
            <person name="Kwan A."/>
            <person name="Lam B."/>
            <person name="Langin-Hooper S."/>
            <person name="Lee A."/>
            <person name="Lee J.M."/>
            <person name="Lenz C.A."/>
            <person name="Li J.H."/>
            <person name="Li Y."/>
            <person name="Lin X."/>
            <person name="Liu S.X."/>
            <person name="Liu Z.A."/>
            <person name="Luros J.S."/>
            <person name="Maiti R."/>
            <person name="Marziali A."/>
            <person name="Militscher J."/>
            <person name="Miranda M."/>
            <person name="Nguyen M."/>
            <person name="Nierman W.C."/>
            <person name="Osborne B.I."/>
            <person name="Pai G."/>
            <person name="Peterson J."/>
            <person name="Pham P.K."/>
            <person name="Rizzo M."/>
            <person name="Rooney T."/>
            <person name="Rowley D."/>
            <person name="Sakano H."/>
            <person name="Salzberg S.L."/>
            <person name="Schwartz J.R."/>
            <person name="Shinn P."/>
            <person name="Southwick A.M."/>
            <person name="Sun H."/>
            <person name="Tallon L.J."/>
            <person name="Tambunga G."/>
            <person name="Toriumi M.J."/>
            <person name="Town C.D."/>
            <person name="Utterback T."/>
            <person name="Van Aken S."/>
            <person name="Vaysberg M."/>
            <person name="Vysotskaia V.S."/>
            <person name="Walker M."/>
            <person name="Wu D."/>
            <person name="Yu G."/>
            <person name="Fraser C.M."/>
            <person name="Venter J.C."/>
            <person name="Davis R.W."/>
        </authorList>
    </citation>
    <scope>NUCLEOTIDE SEQUENCE [LARGE SCALE GENOMIC DNA]</scope>
    <source>
        <strain>cv. Columbia</strain>
    </source>
</reference>
<dbReference type="EMBL" id="AC007508">
    <property type="protein sequence ID" value="AAF24555.2"/>
    <property type="molecule type" value="Genomic_DNA"/>
</dbReference>
<dbReference type="TAIR" id="AT1G28680"/>